<comment type="caution">
    <text evidence="2">The sequence shown here is derived from an EMBL/GenBank/DDBJ whole genome shotgun (WGS) entry which is preliminary data.</text>
</comment>
<feature type="region of interest" description="Disordered" evidence="1">
    <location>
        <begin position="203"/>
        <end position="251"/>
    </location>
</feature>
<feature type="region of interest" description="Disordered" evidence="1">
    <location>
        <begin position="40"/>
        <end position="72"/>
    </location>
</feature>
<keyword evidence="3" id="KW-1185">Reference proteome</keyword>
<feature type="region of interest" description="Disordered" evidence="1">
    <location>
        <begin position="102"/>
        <end position="143"/>
    </location>
</feature>
<organism evidence="2 3">
    <name type="scientific">Marasmiellus scandens</name>
    <dbReference type="NCBI Taxonomy" id="2682957"/>
    <lineage>
        <taxon>Eukaryota</taxon>
        <taxon>Fungi</taxon>
        <taxon>Dikarya</taxon>
        <taxon>Basidiomycota</taxon>
        <taxon>Agaricomycotina</taxon>
        <taxon>Agaricomycetes</taxon>
        <taxon>Agaricomycetidae</taxon>
        <taxon>Agaricales</taxon>
        <taxon>Marasmiineae</taxon>
        <taxon>Omphalotaceae</taxon>
        <taxon>Marasmiellus</taxon>
    </lineage>
</organism>
<name>A0ABR1JT88_9AGAR</name>
<dbReference type="EMBL" id="JBANRG010000004">
    <property type="protein sequence ID" value="KAK7467084.1"/>
    <property type="molecule type" value="Genomic_DNA"/>
</dbReference>
<feature type="compositionally biased region" description="Acidic residues" evidence="1">
    <location>
        <begin position="102"/>
        <end position="121"/>
    </location>
</feature>
<protein>
    <submittedName>
        <fullName evidence="2">Uncharacterized protein</fullName>
    </submittedName>
</protein>
<gene>
    <name evidence="2" type="ORF">VKT23_004144</name>
</gene>
<feature type="compositionally biased region" description="Acidic residues" evidence="1">
    <location>
        <begin position="203"/>
        <end position="215"/>
    </location>
</feature>
<accession>A0ABR1JT88</accession>
<evidence type="ECO:0000256" key="1">
    <source>
        <dbReference type="SAM" id="MobiDB-lite"/>
    </source>
</evidence>
<dbReference type="Proteomes" id="UP001498398">
    <property type="component" value="Unassembled WGS sequence"/>
</dbReference>
<evidence type="ECO:0000313" key="3">
    <source>
        <dbReference type="Proteomes" id="UP001498398"/>
    </source>
</evidence>
<feature type="compositionally biased region" description="Polar residues" evidence="1">
    <location>
        <begin position="40"/>
        <end position="50"/>
    </location>
</feature>
<evidence type="ECO:0000313" key="2">
    <source>
        <dbReference type="EMBL" id="KAK7467084.1"/>
    </source>
</evidence>
<proteinExistence type="predicted"/>
<sequence>MSMSSESSNLPSLARDKLHHSRSLHRWVLLKNSFLRSLPLNTNASPSNSVDVEYSEPTRADDTSSDDADSFLFPDMGTMVDSPSVDGDASEDQWLNSVLENLGDEDDDFVDNTFVPDDDDDRLLSPITSPMSSSDDLSSDGFNSQADFASPMTVSYPYPVPYPPFHPPLISYHQLDSSFDSLDITGDPLPYYDMEDVEDLPVPDAIEDTSDDESDTLLTPSVGHSSSSLTSLEPSAAPLSTGRSRSRRPTHVNVYINSDDSSFYPYEIDLDPLPFSDHLRSPYNLYQEC</sequence>
<feature type="compositionally biased region" description="Low complexity" evidence="1">
    <location>
        <begin position="216"/>
        <end position="240"/>
    </location>
</feature>
<reference evidence="2 3" key="1">
    <citation type="submission" date="2024-01" db="EMBL/GenBank/DDBJ databases">
        <title>A draft genome for the cacao thread blight pathogen Marasmiellus scandens.</title>
        <authorList>
            <person name="Baruah I.K."/>
            <person name="Leung J."/>
            <person name="Bukari Y."/>
            <person name="Amoako-Attah I."/>
            <person name="Meinhardt L.W."/>
            <person name="Bailey B.A."/>
            <person name="Cohen S.P."/>
        </authorList>
    </citation>
    <scope>NUCLEOTIDE SEQUENCE [LARGE SCALE GENOMIC DNA]</scope>
    <source>
        <strain evidence="2 3">GH-19</strain>
    </source>
</reference>